<name>A0A4Z2J4C1_9TELE</name>
<reference evidence="1 2" key="1">
    <citation type="submission" date="2019-03" db="EMBL/GenBank/DDBJ databases">
        <title>First draft genome of Liparis tanakae, snailfish: a comprehensive survey of snailfish specific genes.</title>
        <authorList>
            <person name="Kim W."/>
            <person name="Song I."/>
            <person name="Jeong J.-H."/>
            <person name="Kim D."/>
            <person name="Kim S."/>
            <person name="Ryu S."/>
            <person name="Song J.Y."/>
            <person name="Lee S.K."/>
        </authorList>
    </citation>
    <scope>NUCLEOTIDE SEQUENCE [LARGE SCALE GENOMIC DNA]</scope>
    <source>
        <tissue evidence="1">Muscle</tissue>
    </source>
</reference>
<dbReference type="Proteomes" id="UP000314294">
    <property type="component" value="Unassembled WGS sequence"/>
</dbReference>
<evidence type="ECO:0000313" key="2">
    <source>
        <dbReference type="Proteomes" id="UP000314294"/>
    </source>
</evidence>
<comment type="caution">
    <text evidence="1">The sequence shown here is derived from an EMBL/GenBank/DDBJ whole genome shotgun (WGS) entry which is preliminary data.</text>
</comment>
<protein>
    <submittedName>
        <fullName evidence="1">Uncharacterized protein</fullName>
    </submittedName>
</protein>
<dbReference type="EMBL" id="SRLO01000023">
    <property type="protein sequence ID" value="TNN85036.1"/>
    <property type="molecule type" value="Genomic_DNA"/>
</dbReference>
<accession>A0A4Z2J4C1</accession>
<keyword evidence="2" id="KW-1185">Reference proteome</keyword>
<sequence length="88" mass="9473">MDDITQQGFSGRRYHGAGISMEPLGPFSAHRFGLLPDSNLLKGPSSWRNRATAQALGIIFALVLNYSATQKMPGPSSSALFQDALFTS</sequence>
<organism evidence="1 2">
    <name type="scientific">Liparis tanakae</name>
    <name type="common">Tanaka's snailfish</name>
    <dbReference type="NCBI Taxonomy" id="230148"/>
    <lineage>
        <taxon>Eukaryota</taxon>
        <taxon>Metazoa</taxon>
        <taxon>Chordata</taxon>
        <taxon>Craniata</taxon>
        <taxon>Vertebrata</taxon>
        <taxon>Euteleostomi</taxon>
        <taxon>Actinopterygii</taxon>
        <taxon>Neopterygii</taxon>
        <taxon>Teleostei</taxon>
        <taxon>Neoteleostei</taxon>
        <taxon>Acanthomorphata</taxon>
        <taxon>Eupercaria</taxon>
        <taxon>Perciformes</taxon>
        <taxon>Cottioidei</taxon>
        <taxon>Cottales</taxon>
        <taxon>Liparidae</taxon>
        <taxon>Liparis</taxon>
    </lineage>
</organism>
<evidence type="ECO:0000313" key="1">
    <source>
        <dbReference type="EMBL" id="TNN85036.1"/>
    </source>
</evidence>
<proteinExistence type="predicted"/>
<dbReference type="AlphaFoldDB" id="A0A4Z2J4C1"/>
<gene>
    <name evidence="1" type="ORF">EYF80_004690</name>
</gene>